<evidence type="ECO:0000256" key="3">
    <source>
        <dbReference type="ARBA" id="ARBA00023172"/>
    </source>
</evidence>
<dbReference type="SUPFAM" id="SSF56349">
    <property type="entry name" value="DNA breaking-rejoining enzymes"/>
    <property type="match status" value="1"/>
</dbReference>
<keyword evidence="3" id="KW-0233">DNA recombination</keyword>
<dbReference type="PANTHER" id="PTHR30349">
    <property type="entry name" value="PHAGE INTEGRASE-RELATED"/>
    <property type="match status" value="1"/>
</dbReference>
<comment type="similarity">
    <text evidence="1">Belongs to the 'phage' integrase family.</text>
</comment>
<evidence type="ECO:0000259" key="4">
    <source>
        <dbReference type="PROSITE" id="PS51898"/>
    </source>
</evidence>
<evidence type="ECO:0000313" key="6">
    <source>
        <dbReference type="Proteomes" id="UP001501020"/>
    </source>
</evidence>
<dbReference type="Pfam" id="PF00589">
    <property type="entry name" value="Phage_integrase"/>
    <property type="match status" value="1"/>
</dbReference>
<name>A0ABN2YKP2_9ACTN</name>
<dbReference type="EMBL" id="BAAAMR010000012">
    <property type="protein sequence ID" value="GAA2128830.1"/>
    <property type="molecule type" value="Genomic_DNA"/>
</dbReference>
<gene>
    <name evidence="5" type="ORF">GCM10009727_19760</name>
</gene>
<dbReference type="InterPro" id="IPR013762">
    <property type="entry name" value="Integrase-like_cat_sf"/>
</dbReference>
<dbReference type="PROSITE" id="PS51898">
    <property type="entry name" value="TYR_RECOMBINASE"/>
    <property type="match status" value="1"/>
</dbReference>
<accession>A0ABN2YKP2</accession>
<proteinExistence type="inferred from homology"/>
<keyword evidence="6" id="KW-1185">Reference proteome</keyword>
<protein>
    <recommendedName>
        <fullName evidence="4">Tyr recombinase domain-containing protein</fullName>
    </recommendedName>
</protein>
<dbReference type="InterPro" id="IPR050090">
    <property type="entry name" value="Tyrosine_recombinase_XerCD"/>
</dbReference>
<dbReference type="Gene3D" id="1.10.443.10">
    <property type="entry name" value="Intergrase catalytic core"/>
    <property type="match status" value="1"/>
</dbReference>
<dbReference type="InterPro" id="IPR011010">
    <property type="entry name" value="DNA_brk_join_enz"/>
</dbReference>
<dbReference type="InterPro" id="IPR002104">
    <property type="entry name" value="Integrase_catalytic"/>
</dbReference>
<evidence type="ECO:0000256" key="1">
    <source>
        <dbReference type="ARBA" id="ARBA00008857"/>
    </source>
</evidence>
<dbReference type="PANTHER" id="PTHR30349:SF41">
    <property type="entry name" value="INTEGRASE_RECOMBINASE PROTEIN MJ0367-RELATED"/>
    <property type="match status" value="1"/>
</dbReference>
<sequence>MTARTGGARLHGKGDQVRAVPLPAPARTALLDWLAERGREDGPLWTGQRGTLTISGITQVVLAVGRVAGIAGLRPHTLRHTYATRLRRGSADPAQVQYLLGHASVATTGRYFRAGIAEVADMVEHVFGD</sequence>
<organism evidence="5 6">
    <name type="scientific">Actinomadura napierensis</name>
    <dbReference type="NCBI Taxonomy" id="267854"/>
    <lineage>
        <taxon>Bacteria</taxon>
        <taxon>Bacillati</taxon>
        <taxon>Actinomycetota</taxon>
        <taxon>Actinomycetes</taxon>
        <taxon>Streptosporangiales</taxon>
        <taxon>Thermomonosporaceae</taxon>
        <taxon>Actinomadura</taxon>
    </lineage>
</organism>
<comment type="caution">
    <text evidence="5">The sequence shown here is derived from an EMBL/GenBank/DDBJ whole genome shotgun (WGS) entry which is preliminary data.</text>
</comment>
<feature type="domain" description="Tyr recombinase" evidence="4">
    <location>
        <begin position="1"/>
        <end position="124"/>
    </location>
</feature>
<keyword evidence="2" id="KW-0238">DNA-binding</keyword>
<dbReference type="Proteomes" id="UP001501020">
    <property type="component" value="Unassembled WGS sequence"/>
</dbReference>
<evidence type="ECO:0000256" key="2">
    <source>
        <dbReference type="ARBA" id="ARBA00023125"/>
    </source>
</evidence>
<reference evidence="5 6" key="1">
    <citation type="journal article" date="2019" name="Int. J. Syst. Evol. Microbiol.">
        <title>The Global Catalogue of Microorganisms (GCM) 10K type strain sequencing project: providing services to taxonomists for standard genome sequencing and annotation.</title>
        <authorList>
            <consortium name="The Broad Institute Genomics Platform"/>
            <consortium name="The Broad Institute Genome Sequencing Center for Infectious Disease"/>
            <person name="Wu L."/>
            <person name="Ma J."/>
        </authorList>
    </citation>
    <scope>NUCLEOTIDE SEQUENCE [LARGE SCALE GENOMIC DNA]</scope>
    <source>
        <strain evidence="5 6">JCM 13850</strain>
    </source>
</reference>
<evidence type="ECO:0000313" key="5">
    <source>
        <dbReference type="EMBL" id="GAA2128830.1"/>
    </source>
</evidence>